<evidence type="ECO:0000256" key="2">
    <source>
        <dbReference type="ARBA" id="ARBA00005419"/>
    </source>
</evidence>
<dbReference type="GO" id="GO:0008803">
    <property type="term" value="F:bis(5'-nucleosyl)-tetraphosphatase (symmetrical) activity"/>
    <property type="evidence" value="ECO:0007669"/>
    <property type="project" value="UniProtKB-UniRule"/>
</dbReference>
<protein>
    <recommendedName>
        <fullName evidence="5">Bis(5'-nucleosyl)-tetraphosphatase, symmetrical</fullName>
        <ecNumber evidence="5">3.6.1.41</ecNumber>
    </recommendedName>
    <alternativeName>
        <fullName evidence="5">Ap4A hydrolase</fullName>
    </alternativeName>
    <alternativeName>
        <fullName evidence="5">Diadenosine 5',5'''-P1,P4-tetraphosphate pyrophosphohydrolase</fullName>
    </alternativeName>
    <alternativeName>
        <fullName evidence="5">Diadenosine tetraphosphatase</fullName>
    </alternativeName>
</protein>
<gene>
    <name evidence="5" type="primary">apaH</name>
    <name evidence="7" type="ORF">UF78_02780</name>
</gene>
<dbReference type="HAMAP" id="MF_00199">
    <property type="entry name" value="ApaH"/>
    <property type="match status" value="1"/>
</dbReference>
<dbReference type="EMBL" id="JYHV01000007">
    <property type="protein sequence ID" value="KJH84242.1"/>
    <property type="molecule type" value="Genomic_DNA"/>
</dbReference>
<comment type="function">
    <text evidence="1 5">Hydrolyzes diadenosine 5',5'''-P1,P4-tetraphosphate to yield ADP.</text>
</comment>
<dbReference type="InterPro" id="IPR004843">
    <property type="entry name" value="Calcineurin-like_PHP"/>
</dbReference>
<accession>A0A0D9AU40</accession>
<evidence type="ECO:0000259" key="6">
    <source>
        <dbReference type="Pfam" id="PF00149"/>
    </source>
</evidence>
<dbReference type="InterPro" id="IPR004617">
    <property type="entry name" value="ApaH"/>
</dbReference>
<comment type="catalytic activity">
    <reaction evidence="4 5">
        <text>P(1),P(4)-bis(5'-adenosyl) tetraphosphate + H2O = 2 ADP + 2 H(+)</text>
        <dbReference type="Rhea" id="RHEA:24252"/>
        <dbReference type="ChEBI" id="CHEBI:15377"/>
        <dbReference type="ChEBI" id="CHEBI:15378"/>
        <dbReference type="ChEBI" id="CHEBI:58141"/>
        <dbReference type="ChEBI" id="CHEBI:456216"/>
        <dbReference type="EC" id="3.6.1.41"/>
    </reaction>
</comment>
<organism evidence="7 8">
    <name type="scientific">Stutzerimonas stutzeri</name>
    <name type="common">Pseudomonas stutzeri</name>
    <dbReference type="NCBI Taxonomy" id="316"/>
    <lineage>
        <taxon>Bacteria</taxon>
        <taxon>Pseudomonadati</taxon>
        <taxon>Pseudomonadota</taxon>
        <taxon>Gammaproteobacteria</taxon>
        <taxon>Pseudomonadales</taxon>
        <taxon>Pseudomonadaceae</taxon>
        <taxon>Stutzerimonas</taxon>
    </lineage>
</organism>
<dbReference type="PANTHER" id="PTHR40942">
    <property type="match status" value="1"/>
</dbReference>
<proteinExistence type="inferred from homology"/>
<dbReference type="PATRIC" id="fig|316.101.peg.3559"/>
<name>A0A0D9AU40_STUST</name>
<comment type="similarity">
    <text evidence="2 5">Belongs to the Ap4A hydrolase family.</text>
</comment>
<evidence type="ECO:0000256" key="4">
    <source>
        <dbReference type="ARBA" id="ARBA00049417"/>
    </source>
</evidence>
<feature type="domain" description="Calcineurin-like phosphoesterase" evidence="6">
    <location>
        <begin position="1"/>
        <end position="145"/>
    </location>
</feature>
<dbReference type="PIRSF" id="PIRSF000903">
    <property type="entry name" value="B5n-ttraPtase_sm"/>
    <property type="match status" value="1"/>
</dbReference>
<dbReference type="PANTHER" id="PTHR40942:SF4">
    <property type="entry name" value="CYTOCHROME C5"/>
    <property type="match status" value="1"/>
</dbReference>
<dbReference type="InterPro" id="IPR029052">
    <property type="entry name" value="Metallo-depent_PP-like"/>
</dbReference>
<evidence type="ECO:0000313" key="8">
    <source>
        <dbReference type="Proteomes" id="UP000032487"/>
    </source>
</evidence>
<dbReference type="OrthoDB" id="9807890at2"/>
<dbReference type="NCBIfam" id="TIGR00668">
    <property type="entry name" value="apaH"/>
    <property type="match status" value="1"/>
</dbReference>
<dbReference type="AlphaFoldDB" id="A0A0D9AU40"/>
<evidence type="ECO:0000313" key="7">
    <source>
        <dbReference type="EMBL" id="KJH84242.1"/>
    </source>
</evidence>
<evidence type="ECO:0000256" key="5">
    <source>
        <dbReference type="HAMAP-Rule" id="MF_00199"/>
    </source>
</evidence>
<dbReference type="NCBIfam" id="NF001204">
    <property type="entry name" value="PRK00166.1"/>
    <property type="match status" value="1"/>
</dbReference>
<evidence type="ECO:0000256" key="3">
    <source>
        <dbReference type="ARBA" id="ARBA00022801"/>
    </source>
</evidence>
<sequence length="274" mass="30745">MTTYAVGDLQGCLEPLRCLLQQVDFSPSRDCLWLAGDLVNRGPQSLEALRFVRDLGSSGVTVLGNHDLHLLAVAHNVERLKRSDTLQPILDAPDRADLIDWLRQQKLIHHDTGRETTMVHAGIPPQWTLAKALRRASEVEQALRDDAMLPPFLDGMYGNQPAKWNKELHGVPRLRLITNYFTRMRFCKADGTLDLQAKEGLDSAPPGFAPWFSHPTRKTRGCKIIFGHWAALEGHCDEPNVYALDTGCVWGNTMTLMNLDSGEMHRCDCEATHD</sequence>
<comment type="caution">
    <text evidence="7">The sequence shown here is derived from an EMBL/GenBank/DDBJ whole genome shotgun (WGS) entry which is preliminary data.</text>
</comment>
<dbReference type="CDD" id="cd07422">
    <property type="entry name" value="MPP_ApaH"/>
    <property type="match status" value="1"/>
</dbReference>
<dbReference type="Pfam" id="PF00149">
    <property type="entry name" value="Metallophos"/>
    <property type="match status" value="1"/>
</dbReference>
<dbReference type="Gene3D" id="3.60.21.10">
    <property type="match status" value="1"/>
</dbReference>
<dbReference type="Proteomes" id="UP000032487">
    <property type="component" value="Unassembled WGS sequence"/>
</dbReference>
<keyword evidence="3 5" id="KW-0378">Hydrolase</keyword>
<dbReference type="EC" id="3.6.1.41" evidence="5"/>
<reference evidence="7 8" key="1">
    <citation type="submission" date="2015-02" db="EMBL/GenBank/DDBJ databases">
        <title>Draft genome sequence of Pseudomonas stutzeri NT0128 isolated from wheat (Triticum turgidum) rhizosphere.</title>
        <authorList>
            <person name="Tovi N."/>
            <person name="Frenk S."/>
            <person name="Hadar Y."/>
            <person name="Minz D."/>
        </authorList>
    </citation>
    <scope>NUCLEOTIDE SEQUENCE [LARGE SCALE GENOMIC DNA]</scope>
    <source>
        <strain evidence="7 8">NT0128</strain>
    </source>
</reference>
<evidence type="ECO:0000256" key="1">
    <source>
        <dbReference type="ARBA" id="ARBA00003413"/>
    </source>
</evidence>
<dbReference type="RefSeq" id="WP_045160537.1">
    <property type="nucleotide sequence ID" value="NZ_JYHV01000007.1"/>
</dbReference>
<dbReference type="SUPFAM" id="SSF56300">
    <property type="entry name" value="Metallo-dependent phosphatases"/>
    <property type="match status" value="1"/>
</dbReference>